<keyword evidence="6" id="KW-1185">Reference proteome</keyword>
<keyword evidence="1" id="KW-0677">Repeat</keyword>
<keyword evidence="4" id="KW-1133">Transmembrane helix</keyword>
<dbReference type="PANTHER" id="PTHR24198:SF165">
    <property type="entry name" value="ANKYRIN REPEAT-CONTAINING PROTEIN-RELATED"/>
    <property type="match status" value="1"/>
</dbReference>
<reference evidence="5 6" key="1">
    <citation type="submission" date="2020-10" db="EMBL/GenBank/DDBJ databases">
        <title>Complete genome sequence of Paludibaculum fermentans P105T, a facultatively anaerobic acidobacterium capable of dissimilatory Fe(III) reduction.</title>
        <authorList>
            <person name="Dedysh S.N."/>
            <person name="Beletsky A.V."/>
            <person name="Kulichevskaya I.S."/>
            <person name="Mardanov A.V."/>
            <person name="Ravin N.V."/>
        </authorList>
    </citation>
    <scope>NUCLEOTIDE SEQUENCE [LARGE SCALE GENOMIC DNA]</scope>
    <source>
        <strain evidence="5 6">P105</strain>
    </source>
</reference>
<evidence type="ECO:0000256" key="1">
    <source>
        <dbReference type="ARBA" id="ARBA00022737"/>
    </source>
</evidence>
<feature type="transmembrane region" description="Helical" evidence="4">
    <location>
        <begin position="98"/>
        <end position="115"/>
    </location>
</feature>
<dbReference type="Gene3D" id="1.25.40.20">
    <property type="entry name" value="Ankyrin repeat-containing domain"/>
    <property type="match status" value="1"/>
</dbReference>
<evidence type="ECO:0000256" key="2">
    <source>
        <dbReference type="ARBA" id="ARBA00023043"/>
    </source>
</evidence>
<dbReference type="AlphaFoldDB" id="A0A7S7NNB1"/>
<organism evidence="5 6">
    <name type="scientific">Paludibaculum fermentans</name>
    <dbReference type="NCBI Taxonomy" id="1473598"/>
    <lineage>
        <taxon>Bacteria</taxon>
        <taxon>Pseudomonadati</taxon>
        <taxon>Acidobacteriota</taxon>
        <taxon>Terriglobia</taxon>
        <taxon>Bryobacterales</taxon>
        <taxon>Bryobacteraceae</taxon>
        <taxon>Paludibaculum</taxon>
    </lineage>
</organism>
<feature type="repeat" description="ANK" evidence="3">
    <location>
        <begin position="167"/>
        <end position="199"/>
    </location>
</feature>
<dbReference type="InterPro" id="IPR002110">
    <property type="entry name" value="Ankyrin_rpt"/>
</dbReference>
<dbReference type="SUPFAM" id="SSF48403">
    <property type="entry name" value="Ankyrin repeat"/>
    <property type="match status" value="1"/>
</dbReference>
<accession>A0A7S7NNB1</accession>
<name>A0A7S7NNB1_PALFE</name>
<dbReference type="SMART" id="SM00248">
    <property type="entry name" value="ANK"/>
    <property type="match status" value="3"/>
</dbReference>
<keyword evidence="2 3" id="KW-0040">ANK repeat</keyword>
<dbReference type="KEGG" id="pfer:IRI77_28995"/>
<keyword evidence="4" id="KW-0472">Membrane</keyword>
<dbReference type="EMBL" id="CP063849">
    <property type="protein sequence ID" value="QOY86788.1"/>
    <property type="molecule type" value="Genomic_DNA"/>
</dbReference>
<evidence type="ECO:0000313" key="6">
    <source>
        <dbReference type="Proteomes" id="UP000593892"/>
    </source>
</evidence>
<feature type="transmembrane region" description="Helical" evidence="4">
    <location>
        <begin position="20"/>
        <end position="41"/>
    </location>
</feature>
<evidence type="ECO:0000256" key="3">
    <source>
        <dbReference type="PROSITE-ProRule" id="PRU00023"/>
    </source>
</evidence>
<dbReference type="InterPro" id="IPR036770">
    <property type="entry name" value="Ankyrin_rpt-contain_sf"/>
</dbReference>
<gene>
    <name evidence="5" type="ORF">IRI77_28995</name>
</gene>
<feature type="transmembrane region" description="Helical" evidence="4">
    <location>
        <begin position="61"/>
        <end position="86"/>
    </location>
</feature>
<dbReference type="Proteomes" id="UP000593892">
    <property type="component" value="Chromosome"/>
</dbReference>
<dbReference type="PANTHER" id="PTHR24198">
    <property type="entry name" value="ANKYRIN REPEAT AND PROTEIN KINASE DOMAIN-CONTAINING PROTEIN"/>
    <property type="match status" value="1"/>
</dbReference>
<dbReference type="PROSITE" id="PS50297">
    <property type="entry name" value="ANK_REP_REGION"/>
    <property type="match status" value="1"/>
</dbReference>
<dbReference type="RefSeq" id="WP_194448457.1">
    <property type="nucleotide sequence ID" value="NZ_CP063849.1"/>
</dbReference>
<dbReference type="Pfam" id="PF12796">
    <property type="entry name" value="Ank_2"/>
    <property type="match status" value="1"/>
</dbReference>
<evidence type="ECO:0000256" key="4">
    <source>
        <dbReference type="SAM" id="Phobius"/>
    </source>
</evidence>
<keyword evidence="4" id="KW-0812">Transmembrane</keyword>
<evidence type="ECO:0000313" key="5">
    <source>
        <dbReference type="EMBL" id="QOY86788.1"/>
    </source>
</evidence>
<protein>
    <submittedName>
        <fullName evidence="5">Ankyrin repeat domain-containing protein</fullName>
    </submittedName>
</protein>
<sequence length="253" mass="27741">MHDLSDQKGPQVELSRMPVWGGLAGVLFAAGTSILFARLIWEQTVWTWRQGPQMVGFSLAHGYGAILFVFPVLLAIWTVTVILLTLWQLFRKRRIARARWIALGLVLSLFALGSLPEGVWQRVFIGRMAASPHAASLVLYAAYRGDFGTVQGLLSRGVPVNGVDPTDGRTALHGAAAAGDVRTIRYLMGISANINAVDRFGDSPLELAISNHKDSAARVLVELGARRITGSEAQRNKAIHDQVREQIDRLQPR</sequence>
<dbReference type="PROSITE" id="PS50088">
    <property type="entry name" value="ANK_REPEAT"/>
    <property type="match status" value="1"/>
</dbReference>
<proteinExistence type="predicted"/>